<sequence>MRFAIVFINLCFATSLVSFVWAIENDNSNQSIDGLNYVYPKTMRVGEDEILYPLVLLRTALQYSGAKYTLKASSISMPQSRSLKQIIHNDEVNVAWTMTSQQREKELLPVRVPIFKGLYGWRLLVTTQNKQKKLSSLKKIDDFKGIHFIQGHDWPDTQVLLDSGLTVSTSIEYSSLFNMLIKGRGDVFPRSLLEVETELNTFKGDAKLTTLPQLILQYPSAIYFFFSKDTPELAYAVENGLAVMRKNGEFDRLFNAYHRSAIEHADIKNKIIIRLENKNLPLLTPLDNTSLWFSEKDM</sequence>
<dbReference type="EMBL" id="AHCF02000022">
    <property type="protein sequence ID" value="ERG60569.1"/>
    <property type="molecule type" value="Genomic_DNA"/>
</dbReference>
<dbReference type="Gene3D" id="3.40.190.10">
    <property type="entry name" value="Periplasmic binding protein-like II"/>
    <property type="match status" value="2"/>
</dbReference>
<evidence type="ECO:0008006" key="4">
    <source>
        <dbReference type="Google" id="ProtNLM"/>
    </source>
</evidence>
<dbReference type="SUPFAM" id="SSF53850">
    <property type="entry name" value="Periplasmic binding protein-like II"/>
    <property type="match status" value="1"/>
</dbReference>
<organism evidence="2 3">
    <name type="scientific">Pseudoalteromonas undina</name>
    <dbReference type="NCBI Taxonomy" id="43660"/>
    <lineage>
        <taxon>Bacteria</taxon>
        <taxon>Pseudomonadati</taxon>
        <taxon>Pseudomonadota</taxon>
        <taxon>Gammaproteobacteria</taxon>
        <taxon>Alteromonadales</taxon>
        <taxon>Pseudoalteromonadaceae</taxon>
        <taxon>Pseudoalteromonas</taxon>
    </lineage>
</organism>
<keyword evidence="1" id="KW-0732">Signal</keyword>
<evidence type="ECO:0000313" key="2">
    <source>
        <dbReference type="EMBL" id="ERG60569.1"/>
    </source>
</evidence>
<comment type="caution">
    <text evidence="2">The sequence shown here is derived from an EMBL/GenBank/DDBJ whole genome shotgun (WGS) entry which is preliminary data.</text>
</comment>
<gene>
    <name evidence="2" type="ORF">PUND_11245</name>
</gene>
<protein>
    <recommendedName>
        <fullName evidence="4">Solute-binding protein family 3/N-terminal domain-containing protein</fullName>
    </recommendedName>
</protein>
<evidence type="ECO:0000313" key="3">
    <source>
        <dbReference type="Proteomes" id="UP000016534"/>
    </source>
</evidence>
<proteinExistence type="predicted"/>
<dbReference type="Proteomes" id="UP000016534">
    <property type="component" value="Unassembled WGS sequence"/>
</dbReference>
<accession>A0ABP2XXG2</accession>
<keyword evidence="3" id="KW-1185">Reference proteome</keyword>
<reference evidence="2" key="1">
    <citation type="journal article" date="2012" name="J. Bacteriol.">
        <title>Genome sequences of type strains of seven species of the marine bacterium Pseudoalteromonas.</title>
        <authorList>
            <person name="Xie B.B."/>
            <person name="Shu Y.L."/>
            <person name="Qin Q.L."/>
            <person name="Rong J.C."/>
            <person name="Zhang X.Y."/>
            <person name="Chen X.L."/>
            <person name="Shi M."/>
            <person name="He H.L."/>
            <person name="Zhou B.C."/>
            <person name="Zhang Y.Z."/>
        </authorList>
    </citation>
    <scope>NUCLEOTIDE SEQUENCE [LARGE SCALE GENOMIC DNA]</scope>
    <source>
        <strain evidence="2">NCIMB 2128</strain>
    </source>
</reference>
<reference evidence="2" key="2">
    <citation type="submission" date="2013-04" db="EMBL/GenBank/DDBJ databases">
        <title>Genome sequence of Pseudoalteromonas undina.</title>
        <authorList>
            <person name="Xie B.-B."/>
            <person name="Rong J.-C."/>
            <person name="Qin Q.-L."/>
            <person name="Shu Y.-L."/>
            <person name="Zhang Y.-Z."/>
        </authorList>
    </citation>
    <scope>NUCLEOTIDE SEQUENCE</scope>
    <source>
        <strain evidence="2">NCIMB 2128</strain>
    </source>
</reference>
<evidence type="ECO:0000256" key="1">
    <source>
        <dbReference type="SAM" id="SignalP"/>
    </source>
</evidence>
<name>A0ABP2XXG2_9GAMM</name>
<feature type="signal peptide" evidence="1">
    <location>
        <begin position="1"/>
        <end position="22"/>
    </location>
</feature>
<feature type="chain" id="PRO_5046964568" description="Solute-binding protein family 3/N-terminal domain-containing protein" evidence="1">
    <location>
        <begin position="23"/>
        <end position="298"/>
    </location>
</feature>